<dbReference type="AlphaFoldDB" id="A0A6G1J2V4"/>
<reference evidence="2" key="1">
    <citation type="journal article" date="2020" name="Stud. Mycol.">
        <title>101 Dothideomycetes genomes: a test case for predicting lifestyles and emergence of pathogens.</title>
        <authorList>
            <person name="Haridas S."/>
            <person name="Albert R."/>
            <person name="Binder M."/>
            <person name="Bloem J."/>
            <person name="Labutti K."/>
            <person name="Salamov A."/>
            <person name="Andreopoulos B."/>
            <person name="Baker S."/>
            <person name="Barry K."/>
            <person name="Bills G."/>
            <person name="Bluhm B."/>
            <person name="Cannon C."/>
            <person name="Castanera R."/>
            <person name="Culley D."/>
            <person name="Daum C."/>
            <person name="Ezra D."/>
            <person name="Gonzalez J."/>
            <person name="Henrissat B."/>
            <person name="Kuo A."/>
            <person name="Liang C."/>
            <person name="Lipzen A."/>
            <person name="Lutzoni F."/>
            <person name="Magnuson J."/>
            <person name="Mondo S."/>
            <person name="Nolan M."/>
            <person name="Ohm R."/>
            <person name="Pangilinan J."/>
            <person name="Park H.-J."/>
            <person name="Ramirez L."/>
            <person name="Alfaro M."/>
            <person name="Sun H."/>
            <person name="Tritt A."/>
            <person name="Yoshinaga Y."/>
            <person name="Zwiers L.-H."/>
            <person name="Turgeon B."/>
            <person name="Goodwin S."/>
            <person name="Spatafora J."/>
            <person name="Crous P."/>
            <person name="Grigoriev I."/>
        </authorList>
    </citation>
    <scope>NUCLEOTIDE SEQUENCE</scope>
    <source>
        <strain evidence="2">CBS 122367</strain>
    </source>
</reference>
<dbReference type="Proteomes" id="UP000799291">
    <property type="component" value="Unassembled WGS sequence"/>
</dbReference>
<evidence type="ECO:0000313" key="3">
    <source>
        <dbReference type="Proteomes" id="UP000799291"/>
    </source>
</evidence>
<feature type="domain" description="Heterokaryon incompatibility" evidence="1">
    <location>
        <begin position="60"/>
        <end position="201"/>
    </location>
</feature>
<protein>
    <submittedName>
        <fullName evidence="2">HET-domain-containing protein</fullName>
    </submittedName>
</protein>
<proteinExistence type="predicted"/>
<sequence length="335" mass="38165">LELARTWLRTCQKTHEACRTRATNGPTSLPSRLIKVRALEGSVTHLNLVPQDDLPLGTKYLTLSHCWGGADIVKLTEATLSPFQISINPIGLPKSFLDSFQITVSLGYEFIWIDSLCIIQDSRMDWECEAARMASIYQQSVCTIAAVGSENSHGGCFKSRSTLCFTSCQLADATSERSGVYVGNYRLPRQPLHKRAWVLQERALSIRTLNFGSEMLERDCVSAQASEWEPEMLKPDIRSGVKCIFYELCQQRSILWWELIREYSSCELSFHSDKWPAIQGLATEVEKKLGYKLHFGLWAHRLVDELLWTTTFPKEERMNIDAPSWSWLSIDGQVY</sequence>
<accession>A0A6G1J2V4</accession>
<evidence type="ECO:0000313" key="2">
    <source>
        <dbReference type="EMBL" id="KAF2684857.1"/>
    </source>
</evidence>
<dbReference type="PANTHER" id="PTHR33112:SF8">
    <property type="entry name" value="HETEROKARYON INCOMPATIBILITY DOMAIN-CONTAINING PROTEIN"/>
    <property type="match status" value="1"/>
</dbReference>
<dbReference type="Pfam" id="PF06985">
    <property type="entry name" value="HET"/>
    <property type="match status" value="1"/>
</dbReference>
<feature type="non-terminal residue" evidence="2">
    <location>
        <position position="1"/>
    </location>
</feature>
<evidence type="ECO:0000259" key="1">
    <source>
        <dbReference type="Pfam" id="PF06985"/>
    </source>
</evidence>
<dbReference type="InterPro" id="IPR010730">
    <property type="entry name" value="HET"/>
</dbReference>
<dbReference type="OrthoDB" id="2958217at2759"/>
<dbReference type="EMBL" id="MU005580">
    <property type="protein sequence ID" value="KAF2684857.1"/>
    <property type="molecule type" value="Genomic_DNA"/>
</dbReference>
<gene>
    <name evidence="2" type="ORF">K458DRAFT_249988</name>
</gene>
<feature type="non-terminal residue" evidence="2">
    <location>
        <position position="335"/>
    </location>
</feature>
<keyword evidence="3" id="KW-1185">Reference proteome</keyword>
<organism evidence="2 3">
    <name type="scientific">Lentithecium fluviatile CBS 122367</name>
    <dbReference type="NCBI Taxonomy" id="1168545"/>
    <lineage>
        <taxon>Eukaryota</taxon>
        <taxon>Fungi</taxon>
        <taxon>Dikarya</taxon>
        <taxon>Ascomycota</taxon>
        <taxon>Pezizomycotina</taxon>
        <taxon>Dothideomycetes</taxon>
        <taxon>Pleosporomycetidae</taxon>
        <taxon>Pleosporales</taxon>
        <taxon>Massarineae</taxon>
        <taxon>Lentitheciaceae</taxon>
        <taxon>Lentithecium</taxon>
    </lineage>
</organism>
<name>A0A6G1J2V4_9PLEO</name>
<dbReference type="PANTHER" id="PTHR33112">
    <property type="entry name" value="DOMAIN PROTEIN, PUTATIVE-RELATED"/>
    <property type="match status" value="1"/>
</dbReference>